<feature type="non-terminal residue" evidence="1">
    <location>
        <position position="181"/>
    </location>
</feature>
<organism evidence="1 2">
    <name type="scientific">Violaceomyces palustris</name>
    <dbReference type="NCBI Taxonomy" id="1673888"/>
    <lineage>
        <taxon>Eukaryota</taxon>
        <taxon>Fungi</taxon>
        <taxon>Dikarya</taxon>
        <taxon>Basidiomycota</taxon>
        <taxon>Ustilaginomycotina</taxon>
        <taxon>Ustilaginomycetes</taxon>
        <taxon>Violaceomycetales</taxon>
        <taxon>Violaceomycetaceae</taxon>
        <taxon>Violaceomyces</taxon>
    </lineage>
</organism>
<accession>A0ACD0P6J8</accession>
<evidence type="ECO:0000313" key="2">
    <source>
        <dbReference type="Proteomes" id="UP000245626"/>
    </source>
</evidence>
<evidence type="ECO:0000313" key="1">
    <source>
        <dbReference type="EMBL" id="PWN53783.1"/>
    </source>
</evidence>
<proteinExistence type="predicted"/>
<reference evidence="1 2" key="1">
    <citation type="journal article" date="2018" name="Mol. Biol. Evol.">
        <title>Broad Genomic Sampling Reveals a Smut Pathogenic Ancestry of the Fungal Clade Ustilaginomycotina.</title>
        <authorList>
            <person name="Kijpornyongpan T."/>
            <person name="Mondo S.J."/>
            <person name="Barry K."/>
            <person name="Sandor L."/>
            <person name="Lee J."/>
            <person name="Lipzen A."/>
            <person name="Pangilinan J."/>
            <person name="LaButti K."/>
            <person name="Hainaut M."/>
            <person name="Henrissat B."/>
            <person name="Grigoriev I.V."/>
            <person name="Spatafora J.W."/>
            <person name="Aime M.C."/>
        </authorList>
    </citation>
    <scope>NUCLEOTIDE SEQUENCE [LARGE SCALE GENOMIC DNA]</scope>
    <source>
        <strain evidence="1 2">SA 807</strain>
    </source>
</reference>
<gene>
    <name evidence="1" type="ORF">IE53DRAFT_383676</name>
</gene>
<name>A0ACD0P6J8_9BASI</name>
<protein>
    <submittedName>
        <fullName evidence="1">Uncharacterized protein</fullName>
    </submittedName>
</protein>
<keyword evidence="2" id="KW-1185">Reference proteome</keyword>
<dbReference type="EMBL" id="KZ819709">
    <property type="protein sequence ID" value="PWN53783.1"/>
    <property type="molecule type" value="Genomic_DNA"/>
</dbReference>
<dbReference type="Proteomes" id="UP000245626">
    <property type="component" value="Unassembled WGS sequence"/>
</dbReference>
<sequence length="181" mass="19779">MGSNQERSSFSSSAIPRFVGEHGCLNWFPTPHLLQVTQAFLLQGWGGGKARQGFCLLDVCHTIHHRLSVAPSTHFPVPAKRPIGAAQEFNHSVCDDGRMRRRGERVGGHGPTSPPPMGIGWFSSWGLSFAYNQSPHAVPPSLPPTTMRSISDQHRLRIASGIRGITGFPRDKRMLSDGSVC</sequence>